<gene>
    <name evidence="5" type="primary">tsf</name>
    <name evidence="7" type="ORF">A2982_00265</name>
</gene>
<keyword evidence="5" id="KW-0963">Cytoplasm</keyword>
<dbReference type="HAMAP" id="MF_00050">
    <property type="entry name" value="EF_Ts"/>
    <property type="match status" value="1"/>
</dbReference>
<dbReference type="Gene3D" id="3.30.479.20">
    <property type="entry name" value="Elongation factor Ts, dimerisation domain"/>
    <property type="match status" value="1"/>
</dbReference>
<dbReference type="GO" id="GO:0005737">
    <property type="term" value="C:cytoplasm"/>
    <property type="evidence" value="ECO:0007669"/>
    <property type="project" value="UniProtKB-SubCell"/>
</dbReference>
<comment type="subcellular location">
    <subcellularLocation>
        <location evidence="5">Cytoplasm</location>
    </subcellularLocation>
</comment>
<dbReference type="Proteomes" id="UP000178771">
    <property type="component" value="Unassembled WGS sequence"/>
</dbReference>
<evidence type="ECO:0000256" key="2">
    <source>
        <dbReference type="ARBA" id="ARBA00016956"/>
    </source>
</evidence>
<dbReference type="PANTHER" id="PTHR11741:SF0">
    <property type="entry name" value="ELONGATION FACTOR TS, MITOCHONDRIAL"/>
    <property type="match status" value="1"/>
</dbReference>
<evidence type="ECO:0000259" key="6">
    <source>
        <dbReference type="Pfam" id="PF00889"/>
    </source>
</evidence>
<accession>A0A1F4V4E7</accession>
<evidence type="ECO:0000256" key="1">
    <source>
        <dbReference type="ARBA" id="ARBA00005532"/>
    </source>
</evidence>
<dbReference type="InterPro" id="IPR036402">
    <property type="entry name" value="EF-Ts_dimer_sf"/>
</dbReference>
<dbReference type="PANTHER" id="PTHR11741">
    <property type="entry name" value="ELONGATION FACTOR TS"/>
    <property type="match status" value="1"/>
</dbReference>
<evidence type="ECO:0000313" key="8">
    <source>
        <dbReference type="Proteomes" id="UP000178771"/>
    </source>
</evidence>
<dbReference type="Pfam" id="PF00889">
    <property type="entry name" value="EF_TS"/>
    <property type="match status" value="1"/>
</dbReference>
<dbReference type="EMBL" id="MEVH01000007">
    <property type="protein sequence ID" value="OGC52048.1"/>
    <property type="molecule type" value="Genomic_DNA"/>
</dbReference>
<comment type="function">
    <text evidence="5">Associates with the EF-Tu.GDP complex and induces the exchange of GDP to GTP. It remains bound to the aminoacyl-tRNA.EF-Tu.GTP complex up to the GTP hydrolysis stage on the ribosome.</text>
</comment>
<dbReference type="GO" id="GO:0003746">
    <property type="term" value="F:translation elongation factor activity"/>
    <property type="evidence" value="ECO:0007669"/>
    <property type="project" value="UniProtKB-UniRule"/>
</dbReference>
<dbReference type="InterPro" id="IPR018101">
    <property type="entry name" value="Transl_elong_Ts_CS"/>
</dbReference>
<evidence type="ECO:0000313" key="7">
    <source>
        <dbReference type="EMBL" id="OGC52048.1"/>
    </source>
</evidence>
<dbReference type="NCBIfam" id="TIGR00116">
    <property type="entry name" value="tsf"/>
    <property type="match status" value="1"/>
</dbReference>
<feature type="region of interest" description="Involved in Mg(2+) ion dislocation from EF-Tu" evidence="5">
    <location>
        <begin position="81"/>
        <end position="84"/>
    </location>
</feature>
<dbReference type="InterPro" id="IPR009060">
    <property type="entry name" value="UBA-like_sf"/>
</dbReference>
<comment type="similarity">
    <text evidence="1 5">Belongs to the EF-Ts family.</text>
</comment>
<keyword evidence="3 5" id="KW-0251">Elongation factor</keyword>
<dbReference type="STRING" id="1802624.A2982_00265"/>
<dbReference type="InterPro" id="IPR001816">
    <property type="entry name" value="Transl_elong_EFTs/EF1B"/>
</dbReference>
<dbReference type="PROSITE" id="PS01126">
    <property type="entry name" value="EF_TS_1"/>
    <property type="match status" value="1"/>
</dbReference>
<name>A0A1F4V4E7_UNCKA</name>
<proteinExistence type="inferred from homology"/>
<dbReference type="SUPFAM" id="SSF54713">
    <property type="entry name" value="Elongation factor Ts (EF-Ts), dimerisation domain"/>
    <property type="match status" value="1"/>
</dbReference>
<dbReference type="FunFam" id="1.10.8.10:FF:000001">
    <property type="entry name" value="Elongation factor Ts"/>
    <property type="match status" value="1"/>
</dbReference>
<dbReference type="CDD" id="cd14275">
    <property type="entry name" value="UBA_EF-Ts"/>
    <property type="match status" value="1"/>
</dbReference>
<evidence type="ECO:0000256" key="4">
    <source>
        <dbReference type="ARBA" id="ARBA00022917"/>
    </source>
</evidence>
<keyword evidence="4 5" id="KW-0648">Protein biosynthesis</keyword>
<organism evidence="7 8">
    <name type="scientific">candidate division WWE3 bacterium RIFCSPLOWO2_01_FULL_39_13</name>
    <dbReference type="NCBI Taxonomy" id="1802624"/>
    <lineage>
        <taxon>Bacteria</taxon>
        <taxon>Katanobacteria</taxon>
    </lineage>
</organism>
<feature type="domain" description="Translation elongation factor EFTs/EF1B dimerisation" evidence="6">
    <location>
        <begin position="72"/>
        <end position="149"/>
    </location>
</feature>
<dbReference type="InterPro" id="IPR014039">
    <property type="entry name" value="Transl_elong_EFTs/EF1B_dimer"/>
</dbReference>
<dbReference type="AlphaFoldDB" id="A0A1F4V4E7"/>
<dbReference type="Gene3D" id="1.10.8.10">
    <property type="entry name" value="DNA helicase RuvA subunit, C-terminal domain"/>
    <property type="match status" value="1"/>
</dbReference>
<protein>
    <recommendedName>
        <fullName evidence="2 5">Elongation factor Ts</fullName>
        <shortName evidence="5">EF-Ts</shortName>
    </recommendedName>
</protein>
<reference evidence="7 8" key="1">
    <citation type="journal article" date="2016" name="Nat. Commun.">
        <title>Thousands of microbial genomes shed light on interconnected biogeochemical processes in an aquifer system.</title>
        <authorList>
            <person name="Anantharaman K."/>
            <person name="Brown C.T."/>
            <person name="Hug L.A."/>
            <person name="Sharon I."/>
            <person name="Castelle C.J."/>
            <person name="Probst A.J."/>
            <person name="Thomas B.C."/>
            <person name="Singh A."/>
            <person name="Wilkins M.J."/>
            <person name="Karaoz U."/>
            <person name="Brodie E.L."/>
            <person name="Williams K.H."/>
            <person name="Hubbard S.S."/>
            <person name="Banfield J.F."/>
        </authorList>
    </citation>
    <scope>NUCLEOTIDE SEQUENCE [LARGE SCALE GENOMIC DNA]</scope>
</reference>
<evidence type="ECO:0000256" key="3">
    <source>
        <dbReference type="ARBA" id="ARBA00022768"/>
    </source>
</evidence>
<evidence type="ECO:0000256" key="5">
    <source>
        <dbReference type="HAMAP-Rule" id="MF_00050"/>
    </source>
</evidence>
<comment type="caution">
    <text evidence="7">The sequence shown here is derived from an EMBL/GenBank/DDBJ whole genome shotgun (WGS) entry which is preliminary data.</text>
</comment>
<sequence length="150" mass="16895">MFMDIKIIKKLREETGAGVMDAKRALEETRGDFKKAKDYLREKGIERAAKKSDREIKAGRIFAYIHANGKVGALVKLGCETDFVAKTDEFEKLGTEIAMQTAAMDPKDVKDLLEQDYIRDPSKKIKDLLTETIAKIGENITLSQVSRVEI</sequence>
<dbReference type="SUPFAM" id="SSF46934">
    <property type="entry name" value="UBA-like"/>
    <property type="match status" value="1"/>
</dbReference>